<proteinExistence type="predicted"/>
<evidence type="ECO:0000313" key="2">
    <source>
        <dbReference type="Proteomes" id="UP000735302"/>
    </source>
</evidence>
<dbReference type="Proteomes" id="UP000735302">
    <property type="component" value="Unassembled WGS sequence"/>
</dbReference>
<name>A0AAV4C2G8_9GAST</name>
<keyword evidence="2" id="KW-1185">Reference proteome</keyword>
<accession>A0AAV4C2G8</accession>
<evidence type="ECO:0000313" key="1">
    <source>
        <dbReference type="EMBL" id="GFO25797.1"/>
    </source>
</evidence>
<protein>
    <submittedName>
        <fullName evidence="1">Uncharacterized protein</fullName>
    </submittedName>
</protein>
<sequence>MSSAITQPTSSEIFKISVLDALYDMRSAWDKVREQPIKNCFHLSGFLKEAELESETAEDVPLALHEDTRELEQAIEALAAREFVKTSAQDFAAINSNIEITAEVSSVPEIVLSLQFQNEMKSPR</sequence>
<dbReference type="EMBL" id="BLXT01005777">
    <property type="protein sequence ID" value="GFO25797.1"/>
    <property type="molecule type" value="Genomic_DNA"/>
</dbReference>
<gene>
    <name evidence="1" type="ORF">PoB_005230200</name>
</gene>
<comment type="caution">
    <text evidence="1">The sequence shown here is derived from an EMBL/GenBank/DDBJ whole genome shotgun (WGS) entry which is preliminary data.</text>
</comment>
<organism evidence="1 2">
    <name type="scientific">Plakobranchus ocellatus</name>
    <dbReference type="NCBI Taxonomy" id="259542"/>
    <lineage>
        <taxon>Eukaryota</taxon>
        <taxon>Metazoa</taxon>
        <taxon>Spiralia</taxon>
        <taxon>Lophotrochozoa</taxon>
        <taxon>Mollusca</taxon>
        <taxon>Gastropoda</taxon>
        <taxon>Heterobranchia</taxon>
        <taxon>Euthyneura</taxon>
        <taxon>Panpulmonata</taxon>
        <taxon>Sacoglossa</taxon>
        <taxon>Placobranchoidea</taxon>
        <taxon>Plakobranchidae</taxon>
        <taxon>Plakobranchus</taxon>
    </lineage>
</organism>
<dbReference type="AlphaFoldDB" id="A0AAV4C2G8"/>
<reference evidence="1 2" key="1">
    <citation type="journal article" date="2021" name="Elife">
        <title>Chloroplast acquisition without the gene transfer in kleptoplastic sea slugs, Plakobranchus ocellatus.</title>
        <authorList>
            <person name="Maeda T."/>
            <person name="Takahashi S."/>
            <person name="Yoshida T."/>
            <person name="Shimamura S."/>
            <person name="Takaki Y."/>
            <person name="Nagai Y."/>
            <person name="Toyoda A."/>
            <person name="Suzuki Y."/>
            <person name="Arimoto A."/>
            <person name="Ishii H."/>
            <person name="Satoh N."/>
            <person name="Nishiyama T."/>
            <person name="Hasebe M."/>
            <person name="Maruyama T."/>
            <person name="Minagawa J."/>
            <person name="Obokata J."/>
            <person name="Shigenobu S."/>
        </authorList>
    </citation>
    <scope>NUCLEOTIDE SEQUENCE [LARGE SCALE GENOMIC DNA]</scope>
</reference>